<dbReference type="KEGG" id="goe:114828154"/>
<dbReference type="RefSeq" id="XP_028966938.1">
    <property type="nucleotide sequence ID" value="XM_029111105.1"/>
</dbReference>
<accession>A0AAJ7SDW2</accession>
<evidence type="ECO:0000313" key="3">
    <source>
        <dbReference type="RefSeq" id="XP_028966938.1"/>
    </source>
</evidence>
<name>A0AAJ7SDW2_9ACAR</name>
<dbReference type="SUPFAM" id="SSF53098">
    <property type="entry name" value="Ribonuclease H-like"/>
    <property type="match status" value="2"/>
</dbReference>
<sequence>MCAVDMTRHHAQDIMGDAADDIPLPDGTRSGVVSPAQLLIFIRAVDSQMEIHEELAALCPMMGTTTGRDICEEVFKVLAKYELPLNKISGCCTDGAPAMIGRRNGAVVLLEKKMNAKFLKYHCIVHQEVFCASVSKCKPVLSVVTGTVNSIRSRALTHRAFRAFLQDVEAEFEDVLYHAELRWLSRGRMLDRFFTLRSEILSFARENGSFANEIANPEFWQDIAFLTDIMSHMNELNLNLQGKNKFASDLYFEVKCFVGKLKLFMFHLTTGNLVHFPRTSMVLTDPTEIENKCAQFNRDLEELLGEFSNRFSDFYDSEADFQLFADPFAVDVTTVHPLLQLELIRLRNSSLLRNKHREGSIGEFYRSLERSSFPHMVDLAMKQMSLFGSTCICEQTFSLMNLNKSRLRSKLSDPNLENVLRVATTKFEPAIDELILKSVRSTSSLIDNLKRKHDITEDTPVPSTEKEAAHNSTIDEAVVIDAEEEEAPPKTRETPTRTHGTPKRSHETPRASTKKRRETQVQLDAFLVGSTPSGARCLACFDPNSPFLFMEQQFLEQACYAHGLHLVVKKAIYGTQAIAFDVSILDSSSPGENAAEEAHISDNDYDDDGDDLEAIEHSLSDEDGGMPITVSLGDVLQRLRKVIRDFRKKSFLMDELRKTKAKDEFNGEPLIVNIDCRTRWTSTLLMIERALEVFPAIDYVLSGHGAPLSPTDAVAPERMRNVLSPFKRAILFLCKEETTLLHADKSFVLLMKDLEAMDTELSDILLRNLKQQIRKRRTCLSTLMAILGDRGYDFNLESAVGQAHISDDEAVDHMVNILGARTTESRTSGAHNPSSVRFSIIFAGLV</sequence>
<dbReference type="PANTHER" id="PTHR45913:SF5">
    <property type="entry name" value="GENERAL TRANSCRIPTION FACTOR II-I REPEAT DOMAIN-CONTAINING PROTEIN 2A-LIKE PROTEIN"/>
    <property type="match status" value="1"/>
</dbReference>
<reference evidence="3" key="1">
    <citation type="submission" date="2025-08" db="UniProtKB">
        <authorList>
            <consortium name="RefSeq"/>
        </authorList>
    </citation>
    <scope>IDENTIFICATION</scope>
</reference>
<gene>
    <name evidence="3" type="primary">LOC114828154</name>
</gene>
<feature type="region of interest" description="Disordered" evidence="1">
    <location>
        <begin position="481"/>
        <end position="518"/>
    </location>
</feature>
<dbReference type="PANTHER" id="PTHR45913">
    <property type="entry name" value="EPM2A-INTERACTING PROTEIN 1"/>
    <property type="match status" value="1"/>
</dbReference>
<dbReference type="GeneID" id="114828154"/>
<dbReference type="AlphaFoldDB" id="A0AAJ7SDW2"/>
<evidence type="ECO:0000313" key="2">
    <source>
        <dbReference type="Proteomes" id="UP000694867"/>
    </source>
</evidence>
<protein>
    <submittedName>
        <fullName evidence="3">Uncharacterized protein LOC114828154</fullName>
    </submittedName>
</protein>
<feature type="compositionally biased region" description="Basic and acidic residues" evidence="1">
    <location>
        <begin position="487"/>
        <end position="496"/>
    </location>
</feature>
<evidence type="ECO:0000256" key="1">
    <source>
        <dbReference type="SAM" id="MobiDB-lite"/>
    </source>
</evidence>
<dbReference type="Proteomes" id="UP000694867">
    <property type="component" value="Unplaced"/>
</dbReference>
<organism evidence="2 3">
    <name type="scientific">Galendromus occidentalis</name>
    <name type="common">western predatory mite</name>
    <dbReference type="NCBI Taxonomy" id="34638"/>
    <lineage>
        <taxon>Eukaryota</taxon>
        <taxon>Metazoa</taxon>
        <taxon>Ecdysozoa</taxon>
        <taxon>Arthropoda</taxon>
        <taxon>Chelicerata</taxon>
        <taxon>Arachnida</taxon>
        <taxon>Acari</taxon>
        <taxon>Parasitiformes</taxon>
        <taxon>Mesostigmata</taxon>
        <taxon>Gamasina</taxon>
        <taxon>Phytoseioidea</taxon>
        <taxon>Phytoseiidae</taxon>
        <taxon>Typhlodrominae</taxon>
        <taxon>Galendromus</taxon>
    </lineage>
</organism>
<dbReference type="InterPro" id="IPR012337">
    <property type="entry name" value="RNaseH-like_sf"/>
</dbReference>
<keyword evidence="2" id="KW-1185">Reference proteome</keyword>
<proteinExistence type="predicted"/>